<feature type="domain" description="Carrier" evidence="3">
    <location>
        <begin position="86"/>
        <end position="172"/>
    </location>
</feature>
<name>A0A2H3JGA5_WOLCO</name>
<dbReference type="GO" id="GO:0031177">
    <property type="term" value="F:phosphopantetheine binding"/>
    <property type="evidence" value="ECO:0007669"/>
    <property type="project" value="InterPro"/>
</dbReference>
<accession>A0A2H3JGA5</accession>
<protein>
    <submittedName>
        <fullName evidence="4">NAD(P)-binding protein</fullName>
    </submittedName>
</protein>
<dbReference type="Proteomes" id="UP000218811">
    <property type="component" value="Unassembled WGS sequence"/>
</dbReference>
<dbReference type="Gene3D" id="1.10.1200.10">
    <property type="entry name" value="ACP-like"/>
    <property type="match status" value="1"/>
</dbReference>
<dbReference type="PROSITE" id="PS50075">
    <property type="entry name" value="CARRIER"/>
    <property type="match status" value="1"/>
</dbReference>
<dbReference type="InterPro" id="IPR036736">
    <property type="entry name" value="ACP-like_sf"/>
</dbReference>
<proteinExistence type="predicted"/>
<dbReference type="PANTHER" id="PTHR43439">
    <property type="entry name" value="PHENYLACETATE-COENZYME A LIGASE"/>
    <property type="match status" value="1"/>
</dbReference>
<dbReference type="InterPro" id="IPR051414">
    <property type="entry name" value="Adenylate-forming_Reductase"/>
</dbReference>
<sequence>MGAQCVKIRNAIWQNVEEANHLAPTFSRIWKEMILVSDPERPFIRTAKGIIQRKKTLGLYQQDIEQLYQTVEESRDSHGVAPPPSWNASDIQAWLLEHAAAISNEKRPTVDHDLFDQGFDSLSATFLRNRIIGALRESTDPAINDAATRVSQNFVFQYPTLVALAAAVETLVAHSDARSSLSVYSPTAEIDAMVAKYAAKLPARPEGLKSWKDEGAVVLLTGTTGSLGAHILTLLLADERVKRVYALNRGLKVVERQRGAFENAGLPVALLDSPKLVLLSGDLSREDFGLDRQVLDEAAASVTHIVHNAWRVDFNLALASFETHIAAAVRLLALAPGAHYVFTSSVSIAAGWRAANGRGPVPEKPLHNSAVAAKTSGYGMSKYVVEEVLAKAYDAGFRTTSLRIGQISGSSRSGAWNATDWVPSIIKSSVALGALPELDGVVSWLPMDSVAGATVDVMLGSEVPGLINVVHPRPVVWRAVASAVNEELGRKLEFVPLGEWVKRLEDAASGASAHDLETIPGIKLLEYFQSLVVLEREAREAQVGEFEVGGLPVFRTTQAQSVSRTLAERLPLGDEDARLWVKYWHQVRFLV</sequence>
<dbReference type="InterPro" id="IPR009081">
    <property type="entry name" value="PP-bd_ACP"/>
</dbReference>
<dbReference type="AlphaFoldDB" id="A0A2H3JGA5"/>
<organism evidence="4 5">
    <name type="scientific">Wolfiporia cocos (strain MD-104)</name>
    <name type="common">Brown rot fungus</name>
    <dbReference type="NCBI Taxonomy" id="742152"/>
    <lineage>
        <taxon>Eukaryota</taxon>
        <taxon>Fungi</taxon>
        <taxon>Dikarya</taxon>
        <taxon>Basidiomycota</taxon>
        <taxon>Agaricomycotina</taxon>
        <taxon>Agaricomycetes</taxon>
        <taxon>Polyporales</taxon>
        <taxon>Phaeolaceae</taxon>
        <taxon>Wolfiporia</taxon>
    </lineage>
</organism>
<dbReference type="Pfam" id="PF23562">
    <property type="entry name" value="AMP-binding_C_3"/>
    <property type="match status" value="1"/>
</dbReference>
<reference evidence="4 5" key="1">
    <citation type="journal article" date="2012" name="Science">
        <title>The Paleozoic origin of enzymatic lignin decomposition reconstructed from 31 fungal genomes.</title>
        <authorList>
            <person name="Floudas D."/>
            <person name="Binder M."/>
            <person name="Riley R."/>
            <person name="Barry K."/>
            <person name="Blanchette R.A."/>
            <person name="Henrissat B."/>
            <person name="Martinez A.T."/>
            <person name="Otillar R."/>
            <person name="Spatafora J.W."/>
            <person name="Yadav J.S."/>
            <person name="Aerts A."/>
            <person name="Benoit I."/>
            <person name="Boyd A."/>
            <person name="Carlson A."/>
            <person name="Copeland A."/>
            <person name="Coutinho P.M."/>
            <person name="de Vries R.P."/>
            <person name="Ferreira P."/>
            <person name="Findley K."/>
            <person name="Foster B."/>
            <person name="Gaskell J."/>
            <person name="Glotzer D."/>
            <person name="Gorecki P."/>
            <person name="Heitman J."/>
            <person name="Hesse C."/>
            <person name="Hori C."/>
            <person name="Igarashi K."/>
            <person name="Jurgens J.A."/>
            <person name="Kallen N."/>
            <person name="Kersten P."/>
            <person name="Kohler A."/>
            <person name="Kuees U."/>
            <person name="Kumar T.K.A."/>
            <person name="Kuo A."/>
            <person name="LaButti K."/>
            <person name="Larrondo L.F."/>
            <person name="Lindquist E."/>
            <person name="Ling A."/>
            <person name="Lombard V."/>
            <person name="Lucas S."/>
            <person name="Lundell T."/>
            <person name="Martin R."/>
            <person name="McLaughlin D.J."/>
            <person name="Morgenstern I."/>
            <person name="Morin E."/>
            <person name="Murat C."/>
            <person name="Nagy L.G."/>
            <person name="Nolan M."/>
            <person name="Ohm R.A."/>
            <person name="Patyshakuliyeva A."/>
            <person name="Rokas A."/>
            <person name="Ruiz-Duenas F.J."/>
            <person name="Sabat G."/>
            <person name="Salamov A."/>
            <person name="Samejima M."/>
            <person name="Schmutz J."/>
            <person name="Slot J.C."/>
            <person name="St John F."/>
            <person name="Stenlid J."/>
            <person name="Sun H."/>
            <person name="Sun S."/>
            <person name="Syed K."/>
            <person name="Tsang A."/>
            <person name="Wiebenga A."/>
            <person name="Young D."/>
            <person name="Pisabarro A."/>
            <person name="Eastwood D.C."/>
            <person name="Martin F."/>
            <person name="Cullen D."/>
            <person name="Grigoriev I.V."/>
            <person name="Hibbett D.S."/>
        </authorList>
    </citation>
    <scope>NUCLEOTIDE SEQUENCE [LARGE SCALE GENOMIC DNA]</scope>
    <source>
        <strain evidence="4 5">MD-104</strain>
    </source>
</reference>
<dbReference type="OMA" id="PVICEAN"/>
<gene>
    <name evidence="4" type="ORF">WOLCODRAFT_145620</name>
</gene>
<evidence type="ECO:0000259" key="3">
    <source>
        <dbReference type="PROSITE" id="PS50075"/>
    </source>
</evidence>
<dbReference type="Pfam" id="PF07993">
    <property type="entry name" value="NAD_binding_4"/>
    <property type="match status" value="1"/>
</dbReference>
<dbReference type="SMART" id="SM00823">
    <property type="entry name" value="PKS_PP"/>
    <property type="match status" value="1"/>
</dbReference>
<dbReference type="InterPro" id="IPR020806">
    <property type="entry name" value="PKS_PP-bd"/>
</dbReference>
<dbReference type="SUPFAM" id="SSF47336">
    <property type="entry name" value="ACP-like"/>
    <property type="match status" value="1"/>
</dbReference>
<dbReference type="EMBL" id="KB467843">
    <property type="protein sequence ID" value="PCH35037.1"/>
    <property type="molecule type" value="Genomic_DNA"/>
</dbReference>
<keyword evidence="5" id="KW-1185">Reference proteome</keyword>
<evidence type="ECO:0000313" key="4">
    <source>
        <dbReference type="EMBL" id="PCH35037.1"/>
    </source>
</evidence>
<dbReference type="Gene3D" id="3.40.50.720">
    <property type="entry name" value="NAD(P)-binding Rossmann-like Domain"/>
    <property type="match status" value="1"/>
</dbReference>
<dbReference type="InterPro" id="IPR013120">
    <property type="entry name" value="FAR_NAD-bd"/>
</dbReference>
<evidence type="ECO:0000313" key="5">
    <source>
        <dbReference type="Proteomes" id="UP000218811"/>
    </source>
</evidence>
<dbReference type="InterPro" id="IPR036291">
    <property type="entry name" value="NAD(P)-bd_dom_sf"/>
</dbReference>
<dbReference type="SUPFAM" id="SSF51735">
    <property type="entry name" value="NAD(P)-binding Rossmann-fold domains"/>
    <property type="match status" value="1"/>
</dbReference>
<evidence type="ECO:0000256" key="2">
    <source>
        <dbReference type="ARBA" id="ARBA00022553"/>
    </source>
</evidence>
<evidence type="ECO:0000256" key="1">
    <source>
        <dbReference type="ARBA" id="ARBA00022450"/>
    </source>
</evidence>
<dbReference type="STRING" id="742152.A0A2H3JGA5"/>
<dbReference type="OrthoDB" id="429813at2759"/>
<dbReference type="PANTHER" id="PTHR43439:SF2">
    <property type="entry name" value="ENZYME, PUTATIVE (JCVI)-RELATED"/>
    <property type="match status" value="1"/>
</dbReference>
<keyword evidence="2" id="KW-0597">Phosphoprotein</keyword>
<keyword evidence="1" id="KW-0596">Phosphopantetheine</keyword>